<dbReference type="AlphaFoldDB" id="A0A0C9V388"/>
<gene>
    <name evidence="1" type="ORF">M422DRAFT_143776</name>
</gene>
<name>A0A0C9V388_SPHS4</name>
<dbReference type="OrthoDB" id="2664079at2759"/>
<feature type="non-terminal residue" evidence="1">
    <location>
        <position position="83"/>
    </location>
</feature>
<proteinExistence type="predicted"/>
<reference evidence="1 2" key="1">
    <citation type="submission" date="2014-06" db="EMBL/GenBank/DDBJ databases">
        <title>Evolutionary Origins and Diversification of the Mycorrhizal Mutualists.</title>
        <authorList>
            <consortium name="DOE Joint Genome Institute"/>
            <consortium name="Mycorrhizal Genomics Consortium"/>
            <person name="Kohler A."/>
            <person name="Kuo A."/>
            <person name="Nagy L.G."/>
            <person name="Floudas D."/>
            <person name="Copeland A."/>
            <person name="Barry K.W."/>
            <person name="Cichocki N."/>
            <person name="Veneault-Fourrey C."/>
            <person name="LaButti K."/>
            <person name="Lindquist E.A."/>
            <person name="Lipzen A."/>
            <person name="Lundell T."/>
            <person name="Morin E."/>
            <person name="Murat C."/>
            <person name="Riley R."/>
            <person name="Ohm R."/>
            <person name="Sun H."/>
            <person name="Tunlid A."/>
            <person name="Henrissat B."/>
            <person name="Grigoriev I.V."/>
            <person name="Hibbett D.S."/>
            <person name="Martin F."/>
        </authorList>
    </citation>
    <scope>NUCLEOTIDE SEQUENCE [LARGE SCALE GENOMIC DNA]</scope>
    <source>
        <strain evidence="1 2">SS14</strain>
    </source>
</reference>
<sequence length="83" mass="8927">LLLFHVFCDKQDIVEESRCLANPTLLLAFVAAGASWDSGSIISNSIHGVRAWHLLHGARWAPSQNELAVALTGMARLASASSR</sequence>
<organism evidence="1 2">
    <name type="scientific">Sphaerobolus stellatus (strain SS14)</name>
    <dbReference type="NCBI Taxonomy" id="990650"/>
    <lineage>
        <taxon>Eukaryota</taxon>
        <taxon>Fungi</taxon>
        <taxon>Dikarya</taxon>
        <taxon>Basidiomycota</taxon>
        <taxon>Agaricomycotina</taxon>
        <taxon>Agaricomycetes</taxon>
        <taxon>Phallomycetidae</taxon>
        <taxon>Geastrales</taxon>
        <taxon>Sphaerobolaceae</taxon>
        <taxon>Sphaerobolus</taxon>
    </lineage>
</organism>
<evidence type="ECO:0000313" key="1">
    <source>
        <dbReference type="EMBL" id="KIJ31990.1"/>
    </source>
</evidence>
<evidence type="ECO:0000313" key="2">
    <source>
        <dbReference type="Proteomes" id="UP000054279"/>
    </source>
</evidence>
<dbReference type="HOGENOM" id="CLU_003292_7_3_1"/>
<dbReference type="EMBL" id="KN837233">
    <property type="protein sequence ID" value="KIJ31990.1"/>
    <property type="molecule type" value="Genomic_DNA"/>
</dbReference>
<protein>
    <submittedName>
        <fullName evidence="1">Uncharacterized protein</fullName>
    </submittedName>
</protein>
<keyword evidence="2" id="KW-1185">Reference proteome</keyword>
<accession>A0A0C9V388</accession>
<dbReference type="Proteomes" id="UP000054279">
    <property type="component" value="Unassembled WGS sequence"/>
</dbReference>
<feature type="non-terminal residue" evidence="1">
    <location>
        <position position="1"/>
    </location>
</feature>